<dbReference type="AlphaFoldDB" id="A0A0G3GS04"/>
<accession>A0A0G3GS04</accession>
<feature type="domain" description="N-acetyltransferase" evidence="1">
    <location>
        <begin position="1"/>
        <end position="94"/>
    </location>
</feature>
<dbReference type="InterPro" id="IPR031165">
    <property type="entry name" value="GNAT_YJDJ"/>
</dbReference>
<keyword evidence="3" id="KW-0808">Transferase</keyword>
<dbReference type="KEGG" id="cei:CEPID_10295"/>
<dbReference type="EMBL" id="CP011541">
    <property type="protein sequence ID" value="AKK03894.1"/>
    <property type="molecule type" value="Genomic_DNA"/>
</dbReference>
<dbReference type="InterPro" id="IPR045057">
    <property type="entry name" value="Gcn5-rel_NAT"/>
</dbReference>
<dbReference type="GO" id="GO:0016747">
    <property type="term" value="F:acyltransferase activity, transferring groups other than amino-acyl groups"/>
    <property type="evidence" value="ECO:0007669"/>
    <property type="project" value="InterPro"/>
</dbReference>
<dbReference type="STRING" id="1050174.CEPID_10295"/>
<evidence type="ECO:0000313" key="4">
    <source>
        <dbReference type="Proteomes" id="UP000035368"/>
    </source>
</evidence>
<name>A0A0G3GS04_9CORY</name>
<feature type="domain" description="N-acetyltransferase" evidence="2">
    <location>
        <begin position="8"/>
        <end position="94"/>
    </location>
</feature>
<dbReference type="RefSeq" id="WP_047240836.1">
    <property type="nucleotide sequence ID" value="NZ_CP011541.1"/>
</dbReference>
<dbReference type="PROSITE" id="PS51186">
    <property type="entry name" value="GNAT"/>
    <property type="match status" value="1"/>
</dbReference>
<evidence type="ECO:0000259" key="2">
    <source>
        <dbReference type="PROSITE" id="PS51729"/>
    </source>
</evidence>
<dbReference type="Proteomes" id="UP000035368">
    <property type="component" value="Chromosome"/>
</dbReference>
<gene>
    <name evidence="3" type="ORF">CEPID_10295</name>
</gene>
<dbReference type="PROSITE" id="PS51729">
    <property type="entry name" value="GNAT_YJDJ"/>
    <property type="match status" value="1"/>
</dbReference>
<dbReference type="OrthoDB" id="5405911at2"/>
<sequence length="94" mass="10147">MSEDFQVTHDEAKHRYVITVDGEEAGFANYVPEGAGRDFNHTVIDPKFRGQGLSGKLIKAALDDVRASGGTIKATCSAVAGFLEKNPDYKDMAV</sequence>
<dbReference type="InterPro" id="IPR016181">
    <property type="entry name" value="Acyl_CoA_acyltransferase"/>
</dbReference>
<organism evidence="3 4">
    <name type="scientific">Corynebacterium epidermidicanis</name>
    <dbReference type="NCBI Taxonomy" id="1050174"/>
    <lineage>
        <taxon>Bacteria</taxon>
        <taxon>Bacillati</taxon>
        <taxon>Actinomycetota</taxon>
        <taxon>Actinomycetes</taxon>
        <taxon>Mycobacteriales</taxon>
        <taxon>Corynebacteriaceae</taxon>
        <taxon>Corynebacterium</taxon>
    </lineage>
</organism>
<protein>
    <submittedName>
        <fullName evidence="3">Putative acetyltransferase</fullName>
    </submittedName>
</protein>
<dbReference type="Gene3D" id="3.40.630.30">
    <property type="match status" value="1"/>
</dbReference>
<keyword evidence="4" id="KW-1185">Reference proteome</keyword>
<dbReference type="InterPro" id="IPR000182">
    <property type="entry name" value="GNAT_dom"/>
</dbReference>
<dbReference type="Pfam" id="PF14542">
    <property type="entry name" value="Acetyltransf_CG"/>
    <property type="match status" value="1"/>
</dbReference>
<dbReference type="CDD" id="cd04301">
    <property type="entry name" value="NAT_SF"/>
    <property type="match status" value="1"/>
</dbReference>
<dbReference type="PANTHER" id="PTHR31435">
    <property type="entry name" value="PROTEIN NATD1"/>
    <property type="match status" value="1"/>
</dbReference>
<evidence type="ECO:0000259" key="1">
    <source>
        <dbReference type="PROSITE" id="PS51186"/>
    </source>
</evidence>
<dbReference type="PANTHER" id="PTHR31435:SF9">
    <property type="entry name" value="PROTEIN NATD1"/>
    <property type="match status" value="1"/>
</dbReference>
<reference evidence="3 4" key="1">
    <citation type="submission" date="2015-05" db="EMBL/GenBank/DDBJ databases">
        <title>Complete genome sequence of Corynebacterium epidermidicanis DSM 45586, isolated from the skin of a dog suffering from pruritus.</title>
        <authorList>
            <person name="Ruckert C."/>
            <person name="Albersmeier A."/>
            <person name="Winkler A."/>
            <person name="Tauch A."/>
        </authorList>
    </citation>
    <scope>NUCLEOTIDE SEQUENCE [LARGE SCALE GENOMIC DNA]</scope>
    <source>
        <strain evidence="3 4">DSM 45586</strain>
    </source>
</reference>
<dbReference type="SUPFAM" id="SSF55729">
    <property type="entry name" value="Acyl-CoA N-acyltransferases (Nat)"/>
    <property type="match status" value="1"/>
</dbReference>
<proteinExistence type="predicted"/>
<evidence type="ECO:0000313" key="3">
    <source>
        <dbReference type="EMBL" id="AKK03894.1"/>
    </source>
</evidence>
<dbReference type="PATRIC" id="fig|1050174.4.peg.2077"/>